<evidence type="ECO:0000313" key="13">
    <source>
        <dbReference type="EMBL" id="RID87920.1"/>
    </source>
</evidence>
<gene>
    <name evidence="13" type="primary">pgeF</name>
    <name evidence="13" type="ORF">D1970_03540</name>
</gene>
<dbReference type="CDD" id="cd16833">
    <property type="entry name" value="YfiH"/>
    <property type="match status" value="1"/>
</dbReference>
<dbReference type="InterPro" id="IPR038371">
    <property type="entry name" value="Cu_polyphenol_OxRdtase_sf"/>
</dbReference>
<dbReference type="Gene3D" id="3.60.140.10">
    <property type="entry name" value="CNF1/YfiH-like putative cysteine hydrolases"/>
    <property type="match status" value="1"/>
</dbReference>
<reference evidence="13 14" key="1">
    <citation type="submission" date="2018-08" db="EMBL/GenBank/DDBJ databases">
        <title>Bacillus jemisoniae sp. nov., Bacillus chryseoplanitiae sp. nov., Bacillus resnikiae sp. nov., and Bacillus frankliniae sp. nov., isolated from Viking spacecraft and associated surfaces.</title>
        <authorList>
            <person name="Seuylemezian A."/>
            <person name="Vaishampayan P."/>
        </authorList>
    </citation>
    <scope>NUCLEOTIDE SEQUENCE [LARGE SCALE GENOMIC DNA]</scope>
    <source>
        <strain evidence="13 14">JJ-247</strain>
    </source>
</reference>
<dbReference type="GO" id="GO:0016787">
    <property type="term" value="F:hydrolase activity"/>
    <property type="evidence" value="ECO:0007669"/>
    <property type="project" value="UniProtKB-KW"/>
</dbReference>
<evidence type="ECO:0000256" key="4">
    <source>
        <dbReference type="ARBA" id="ARBA00007353"/>
    </source>
</evidence>
<dbReference type="NCBIfam" id="TIGR00726">
    <property type="entry name" value="peptidoglycan editing factor PgeF"/>
    <property type="match status" value="1"/>
</dbReference>
<evidence type="ECO:0000256" key="12">
    <source>
        <dbReference type="RuleBase" id="RU361274"/>
    </source>
</evidence>
<evidence type="ECO:0000256" key="11">
    <source>
        <dbReference type="ARBA" id="ARBA00049893"/>
    </source>
</evidence>
<evidence type="ECO:0000256" key="5">
    <source>
        <dbReference type="ARBA" id="ARBA00022679"/>
    </source>
</evidence>
<organism evidence="13 14">
    <name type="scientific">Mesobacillus zeae</name>
    <dbReference type="NCBI Taxonomy" id="1917180"/>
    <lineage>
        <taxon>Bacteria</taxon>
        <taxon>Bacillati</taxon>
        <taxon>Bacillota</taxon>
        <taxon>Bacilli</taxon>
        <taxon>Bacillales</taxon>
        <taxon>Bacillaceae</taxon>
        <taxon>Mesobacillus</taxon>
    </lineage>
</organism>
<dbReference type="OrthoDB" id="4279at2"/>
<dbReference type="Pfam" id="PF02578">
    <property type="entry name" value="Cu-oxidase_4"/>
    <property type="match status" value="1"/>
</dbReference>
<comment type="function">
    <text evidence="3">Purine nucleoside enzyme that catalyzes the phosphorolysis of adenosine and inosine nucleosides, yielding D-ribose 1-phosphate and the respective free bases, adenine and hypoxanthine. Also catalyzes the phosphorolysis of S-methyl-5'-thioadenosine into adenine and S-methyl-5-thio-alpha-D-ribose 1-phosphate. Also has adenosine deaminase activity.</text>
</comment>
<comment type="similarity">
    <text evidence="4 12">Belongs to the purine nucleoside phosphorylase YfiH/LACC1 family.</text>
</comment>
<dbReference type="GO" id="GO:0017061">
    <property type="term" value="F:S-methyl-5-thioadenosine phosphorylase activity"/>
    <property type="evidence" value="ECO:0007669"/>
    <property type="project" value="UniProtKB-EC"/>
</dbReference>
<dbReference type="InterPro" id="IPR011324">
    <property type="entry name" value="Cytotoxic_necrot_fac-like_cat"/>
</dbReference>
<keyword evidence="6" id="KW-0479">Metal-binding</keyword>
<dbReference type="GO" id="GO:0005507">
    <property type="term" value="F:copper ion binding"/>
    <property type="evidence" value="ECO:0007669"/>
    <property type="project" value="TreeGrafter"/>
</dbReference>
<evidence type="ECO:0000313" key="14">
    <source>
        <dbReference type="Proteomes" id="UP000265816"/>
    </source>
</evidence>
<comment type="caution">
    <text evidence="13">The sequence shown here is derived from an EMBL/GenBank/DDBJ whole genome shotgun (WGS) entry which is preliminary data.</text>
</comment>
<dbReference type="PANTHER" id="PTHR30616:SF2">
    <property type="entry name" value="PURINE NUCLEOSIDE PHOSPHORYLASE LACC1"/>
    <property type="match status" value="1"/>
</dbReference>
<dbReference type="AlphaFoldDB" id="A0A398BJK7"/>
<dbReference type="PANTHER" id="PTHR30616">
    <property type="entry name" value="UNCHARACTERIZED PROTEIN YFIH"/>
    <property type="match status" value="1"/>
</dbReference>
<evidence type="ECO:0000256" key="7">
    <source>
        <dbReference type="ARBA" id="ARBA00022801"/>
    </source>
</evidence>
<dbReference type="EMBL" id="QWVT01000008">
    <property type="protein sequence ID" value="RID87920.1"/>
    <property type="molecule type" value="Genomic_DNA"/>
</dbReference>
<keyword evidence="8" id="KW-0862">Zinc</keyword>
<keyword evidence="14" id="KW-1185">Reference proteome</keyword>
<comment type="catalytic activity">
    <reaction evidence="10">
        <text>adenosine + phosphate = alpha-D-ribose 1-phosphate + adenine</text>
        <dbReference type="Rhea" id="RHEA:27642"/>
        <dbReference type="ChEBI" id="CHEBI:16335"/>
        <dbReference type="ChEBI" id="CHEBI:16708"/>
        <dbReference type="ChEBI" id="CHEBI:43474"/>
        <dbReference type="ChEBI" id="CHEBI:57720"/>
        <dbReference type="EC" id="2.4.2.1"/>
    </reaction>
    <physiologicalReaction direction="left-to-right" evidence="10">
        <dbReference type="Rhea" id="RHEA:27643"/>
    </physiologicalReaction>
</comment>
<comment type="catalytic activity">
    <reaction evidence="9">
        <text>adenosine + H2O + H(+) = inosine + NH4(+)</text>
        <dbReference type="Rhea" id="RHEA:24408"/>
        <dbReference type="ChEBI" id="CHEBI:15377"/>
        <dbReference type="ChEBI" id="CHEBI:15378"/>
        <dbReference type="ChEBI" id="CHEBI:16335"/>
        <dbReference type="ChEBI" id="CHEBI:17596"/>
        <dbReference type="ChEBI" id="CHEBI:28938"/>
        <dbReference type="EC" id="3.5.4.4"/>
    </reaction>
    <physiologicalReaction direction="left-to-right" evidence="9">
        <dbReference type="Rhea" id="RHEA:24409"/>
    </physiologicalReaction>
</comment>
<evidence type="ECO:0000256" key="9">
    <source>
        <dbReference type="ARBA" id="ARBA00047989"/>
    </source>
</evidence>
<evidence type="ECO:0000256" key="2">
    <source>
        <dbReference type="ARBA" id="ARBA00001947"/>
    </source>
</evidence>
<keyword evidence="7" id="KW-0378">Hydrolase</keyword>
<sequence length="275" mass="30393">MEPFKLTFPEAFSIEPWTEKFPHLTAGFTTRDGGSSNGIVTGLNFGFHVADNDVNVKKNREILSEVLGFPLDRWVGAEQIHDVEIKKVTRSDSGKGADNYATSFKGTDGFFTDESGVLMTMCFADCVPLFFVSPEKRFIGVAHAGWKGSVGDIAGEMVSAFSGKGADPAEVLAVIGPSICEKCYVVDERVIKLVENILEGVEKNTYNQISEGQFALDLKELNRRLLIKAGLKDENILVTKYCTSCSNELFYSHRKEKSAAGRMMAFIGWKEDYQP</sequence>
<comment type="cofactor">
    <cofactor evidence="2">
        <name>Zn(2+)</name>
        <dbReference type="ChEBI" id="CHEBI:29105"/>
    </cofactor>
</comment>
<keyword evidence="5" id="KW-0808">Transferase</keyword>
<accession>A0A398BJK7</accession>
<protein>
    <recommendedName>
        <fullName evidence="12">Purine nucleoside phosphorylase</fullName>
    </recommendedName>
</protein>
<comment type="catalytic activity">
    <reaction evidence="11">
        <text>S-methyl-5'-thioadenosine + phosphate = 5-(methylsulfanyl)-alpha-D-ribose 1-phosphate + adenine</text>
        <dbReference type="Rhea" id="RHEA:11852"/>
        <dbReference type="ChEBI" id="CHEBI:16708"/>
        <dbReference type="ChEBI" id="CHEBI:17509"/>
        <dbReference type="ChEBI" id="CHEBI:43474"/>
        <dbReference type="ChEBI" id="CHEBI:58533"/>
        <dbReference type="EC" id="2.4.2.28"/>
    </reaction>
    <physiologicalReaction direction="left-to-right" evidence="11">
        <dbReference type="Rhea" id="RHEA:11853"/>
    </physiologicalReaction>
</comment>
<evidence type="ECO:0000256" key="1">
    <source>
        <dbReference type="ARBA" id="ARBA00000553"/>
    </source>
</evidence>
<dbReference type="RefSeq" id="WP_119111491.1">
    <property type="nucleotide sequence ID" value="NZ_CBCSEO010000001.1"/>
</dbReference>
<dbReference type="Proteomes" id="UP000265816">
    <property type="component" value="Unassembled WGS sequence"/>
</dbReference>
<comment type="catalytic activity">
    <reaction evidence="1">
        <text>inosine + phosphate = alpha-D-ribose 1-phosphate + hypoxanthine</text>
        <dbReference type="Rhea" id="RHEA:27646"/>
        <dbReference type="ChEBI" id="CHEBI:17368"/>
        <dbReference type="ChEBI" id="CHEBI:17596"/>
        <dbReference type="ChEBI" id="CHEBI:43474"/>
        <dbReference type="ChEBI" id="CHEBI:57720"/>
        <dbReference type="EC" id="2.4.2.1"/>
    </reaction>
    <physiologicalReaction direction="left-to-right" evidence="1">
        <dbReference type="Rhea" id="RHEA:27647"/>
    </physiologicalReaction>
</comment>
<evidence type="ECO:0000256" key="10">
    <source>
        <dbReference type="ARBA" id="ARBA00048968"/>
    </source>
</evidence>
<dbReference type="SUPFAM" id="SSF64438">
    <property type="entry name" value="CNF1/YfiH-like putative cysteine hydrolases"/>
    <property type="match status" value="1"/>
</dbReference>
<evidence type="ECO:0000256" key="6">
    <source>
        <dbReference type="ARBA" id="ARBA00022723"/>
    </source>
</evidence>
<dbReference type="InterPro" id="IPR003730">
    <property type="entry name" value="Cu_polyphenol_OxRdtase"/>
</dbReference>
<evidence type="ECO:0000256" key="8">
    <source>
        <dbReference type="ARBA" id="ARBA00022833"/>
    </source>
</evidence>
<proteinExistence type="inferred from homology"/>
<evidence type="ECO:0000256" key="3">
    <source>
        <dbReference type="ARBA" id="ARBA00003215"/>
    </source>
</evidence>
<name>A0A398BJK7_9BACI</name>